<dbReference type="Pfam" id="PF04784">
    <property type="entry name" value="DUF547"/>
    <property type="match status" value="1"/>
</dbReference>
<organism evidence="4">
    <name type="scientific">Cafeteria roenbergensis</name>
    <name type="common">Marine flagellate</name>
    <dbReference type="NCBI Taxonomy" id="33653"/>
    <lineage>
        <taxon>Eukaryota</taxon>
        <taxon>Sar</taxon>
        <taxon>Stramenopiles</taxon>
        <taxon>Bigyra</taxon>
        <taxon>Opalozoa</taxon>
        <taxon>Bicosoecida</taxon>
        <taxon>Cafeteriaceae</taxon>
        <taxon>Cafeteria</taxon>
    </lineage>
</organism>
<protein>
    <submittedName>
        <fullName evidence="4">Uncharacterized protein</fullName>
    </submittedName>
</protein>
<evidence type="ECO:0000256" key="1">
    <source>
        <dbReference type="SAM" id="MobiDB-lite"/>
    </source>
</evidence>
<dbReference type="PANTHER" id="PTHR46361:SF3">
    <property type="entry name" value="ELECTRON CARRIER_ PROTEIN DISULFIDE OXIDOREDUCTASE"/>
    <property type="match status" value="1"/>
</dbReference>
<sequence>MATLLSAPACPGCRTAKATLSAKGVQFEVVDVTAGDCSPRLAALATAVPAVLTCGGRVCIVGADSIRAWAEAGAPAEVVEALQFGERVAPAGGDVARLSPPRGSPVADAGGPSPRGAAGGRGPAGVAPETGDVALEAAWELYQRLQKAGLDGDHWGITMGTHRSCVSGRDLVSWWLRMNQPSPEDAEAFEEEAAATGAAVGPVTEQDAIRALRPLLLHGLIVPIDMRSGLLASGKLYRLQAHLARATGAFTIAAPLDNLPDPSADDGEHSLFATGSSPRPKAPLPGSLRGLRAYCKVAAELQCTDVSAVAGGGPCAKAFFLNLYNAMVCHGLCAFGRSPTLAMTCFFDRVQYRVGPWRLSLNDIEHGVLRCNRPRPSSLSAPFGACDARKCLSFRSVDPRVHFALNCGARSCPAIRIYCPFSVDKALDTAVAAFLAVPQNFSVDACTGEVRLSKLFAWYRQDFAGESPVELLRWMLPFMPPSRQQAAKALLGEAGGDAVADAGVELLPVAADGRAPGRSGSAAGGGDGGGPDVAAATGTAPPAQHLAADFASHTSDATSWASAPRSVSRASHADNGSTASSVRVDARSEGRGKTGPAERWADDLPRPASGGGRRADARAEPSLAGGVQHWLSGLFGGGGGAPAQCKPAAPLPRVTIQWEPYDWRVNGDI</sequence>
<dbReference type="PANTHER" id="PTHR46361">
    <property type="entry name" value="ELECTRON CARRIER/ PROTEIN DISULFIDE OXIDOREDUCTASE"/>
    <property type="match status" value="1"/>
</dbReference>
<gene>
    <name evidence="4" type="ORF">FNF31_02090</name>
</gene>
<dbReference type="PROSITE" id="PS51354">
    <property type="entry name" value="GLUTAREDOXIN_2"/>
    <property type="match status" value="1"/>
</dbReference>
<dbReference type="InterPro" id="IPR036249">
    <property type="entry name" value="Thioredoxin-like_sf"/>
</dbReference>
<dbReference type="InterPro" id="IPR002109">
    <property type="entry name" value="Glutaredoxin"/>
</dbReference>
<dbReference type="EMBL" id="VLTM01000014">
    <property type="protein sequence ID" value="KAA0165077.1"/>
    <property type="molecule type" value="Genomic_DNA"/>
</dbReference>
<dbReference type="SUPFAM" id="SSF52833">
    <property type="entry name" value="Thioredoxin-like"/>
    <property type="match status" value="1"/>
</dbReference>
<feature type="domain" description="DUF547" evidence="3">
    <location>
        <begin position="317"/>
        <end position="435"/>
    </location>
</feature>
<dbReference type="Proteomes" id="UP000325113">
    <property type="component" value="Unassembled WGS sequence"/>
</dbReference>
<feature type="region of interest" description="Disordered" evidence="1">
    <location>
        <begin position="561"/>
        <end position="621"/>
    </location>
</feature>
<feature type="compositionally biased region" description="Low complexity" evidence="1">
    <location>
        <begin position="511"/>
        <end position="521"/>
    </location>
</feature>
<dbReference type="Gene3D" id="3.40.30.10">
    <property type="entry name" value="Glutaredoxin"/>
    <property type="match status" value="1"/>
</dbReference>
<comment type="caution">
    <text evidence="4">The sequence shown here is derived from an EMBL/GenBank/DDBJ whole genome shotgun (WGS) entry which is preliminary data.</text>
</comment>
<reference evidence="4" key="1">
    <citation type="submission" date="2019-07" db="EMBL/GenBank/DDBJ databases">
        <title>Genomes of Cafeteria roenbergensis.</title>
        <authorList>
            <person name="Fischer M.G."/>
            <person name="Hackl T."/>
            <person name="Roman M."/>
        </authorList>
    </citation>
    <scope>NUCLEOTIDE SEQUENCE [LARGE SCALE GENOMIC DNA]</scope>
    <source>
        <strain evidence="4">Cflag</strain>
    </source>
</reference>
<feature type="compositionally biased region" description="Low complexity" evidence="1">
    <location>
        <begin position="107"/>
        <end position="116"/>
    </location>
</feature>
<evidence type="ECO:0000313" key="4">
    <source>
        <dbReference type="EMBL" id="KAA0165077.1"/>
    </source>
</evidence>
<feature type="region of interest" description="Disordered" evidence="1">
    <location>
        <begin position="93"/>
        <end position="127"/>
    </location>
</feature>
<accession>A0A5A8DK90</accession>
<feature type="region of interest" description="Disordered" evidence="1">
    <location>
        <begin position="511"/>
        <end position="538"/>
    </location>
</feature>
<evidence type="ECO:0000259" key="2">
    <source>
        <dbReference type="Pfam" id="PF00462"/>
    </source>
</evidence>
<feature type="compositionally biased region" description="Gly residues" evidence="1">
    <location>
        <begin position="522"/>
        <end position="531"/>
    </location>
</feature>
<dbReference type="Pfam" id="PF00462">
    <property type="entry name" value="Glutaredoxin"/>
    <property type="match status" value="1"/>
</dbReference>
<name>A0A5A8DK90_CAFRO</name>
<dbReference type="AlphaFoldDB" id="A0A5A8DK90"/>
<feature type="domain" description="Glutaredoxin" evidence="2">
    <location>
        <begin position="4"/>
        <end position="34"/>
    </location>
</feature>
<evidence type="ECO:0000259" key="3">
    <source>
        <dbReference type="Pfam" id="PF04784"/>
    </source>
</evidence>
<proteinExistence type="predicted"/>
<dbReference type="InterPro" id="IPR006869">
    <property type="entry name" value="DUF547"/>
</dbReference>